<dbReference type="InterPro" id="IPR017853">
    <property type="entry name" value="GH"/>
</dbReference>
<dbReference type="InterPro" id="IPR002477">
    <property type="entry name" value="Peptidoglycan-bd-like"/>
</dbReference>
<dbReference type="Pfam" id="PF01471">
    <property type="entry name" value="PG_binding_1"/>
    <property type="match status" value="1"/>
</dbReference>
<dbReference type="InterPro" id="IPR036366">
    <property type="entry name" value="PGBDSf"/>
</dbReference>
<gene>
    <name evidence="2" type="ORF">GALL_444500</name>
</gene>
<protein>
    <submittedName>
        <fullName evidence="2">Putative peptidoglycan binding domain protein</fullName>
    </submittedName>
</protein>
<comment type="caution">
    <text evidence="2">The sequence shown here is derived from an EMBL/GenBank/DDBJ whole genome shotgun (WGS) entry which is preliminary data.</text>
</comment>
<dbReference type="AlphaFoldDB" id="A0A1J5QD65"/>
<proteinExistence type="predicted"/>
<organism evidence="2">
    <name type="scientific">mine drainage metagenome</name>
    <dbReference type="NCBI Taxonomy" id="410659"/>
    <lineage>
        <taxon>unclassified sequences</taxon>
        <taxon>metagenomes</taxon>
        <taxon>ecological metagenomes</taxon>
    </lineage>
</organism>
<dbReference type="Gene3D" id="1.10.101.10">
    <property type="entry name" value="PGBD-like superfamily/PGBD"/>
    <property type="match status" value="1"/>
</dbReference>
<dbReference type="EMBL" id="MLJW01002694">
    <property type="protein sequence ID" value="OIQ73909.1"/>
    <property type="molecule type" value="Genomic_DNA"/>
</dbReference>
<sequence length="366" mass="37915">MHPAKSPPKRRPNGLTTIVAALGLILCAVVSSSSSAPVSPPVHLSPVPAPGSTVYGNDISWPQCAKSEGGNGLPGPQDSASFAVLGLTDGGAFRANPCLASQVASVRSRHLWAGAYAISTYPTDAELVRYGGTGTLTQQLRRVGAAQAAFNLATMARVGLQSPMIWVDIEPSKRTPWSAAADQNNAVIDGVIAGYQEAGIYAGIYSYDNAWKAITGARSMPGVPTWVPVGKASKSDAAARCVTASYAGGTPWLTQWTDDVYDYNLTCPGVTGQAARGNPLTPYLNVRLAIGSRGSAVVMLQQSLGAPAADGVFSPATRASVIAFQRMHHLPATGLVGNAEWRELGAGTGTYTPPVPSFMGTLFAST</sequence>
<dbReference type="SUPFAM" id="SSF51445">
    <property type="entry name" value="(Trans)glycosidases"/>
    <property type="match status" value="1"/>
</dbReference>
<dbReference type="InterPro" id="IPR036365">
    <property type="entry name" value="PGBD-like_sf"/>
</dbReference>
<dbReference type="Gene3D" id="3.20.20.80">
    <property type="entry name" value="Glycosidases"/>
    <property type="match status" value="1"/>
</dbReference>
<evidence type="ECO:0000313" key="2">
    <source>
        <dbReference type="EMBL" id="OIQ73909.1"/>
    </source>
</evidence>
<reference evidence="2" key="1">
    <citation type="submission" date="2016-10" db="EMBL/GenBank/DDBJ databases">
        <title>Sequence of Gallionella enrichment culture.</title>
        <authorList>
            <person name="Poehlein A."/>
            <person name="Muehling M."/>
            <person name="Daniel R."/>
        </authorList>
    </citation>
    <scope>NUCLEOTIDE SEQUENCE</scope>
</reference>
<evidence type="ECO:0000259" key="1">
    <source>
        <dbReference type="Pfam" id="PF01471"/>
    </source>
</evidence>
<name>A0A1J5QD65_9ZZZZ</name>
<dbReference type="SUPFAM" id="SSF47090">
    <property type="entry name" value="PGBD-like"/>
    <property type="match status" value="1"/>
</dbReference>
<accession>A0A1J5QD65</accession>
<feature type="domain" description="Peptidoglycan binding-like" evidence="1">
    <location>
        <begin position="306"/>
        <end position="343"/>
    </location>
</feature>